<dbReference type="EMBL" id="FPBK01000013">
    <property type="protein sequence ID" value="SFU68696.1"/>
    <property type="molecule type" value="Genomic_DNA"/>
</dbReference>
<accession>A0A1I7I7F0</accession>
<keyword evidence="1" id="KW-1133">Transmembrane helix</keyword>
<keyword evidence="1" id="KW-0472">Membrane</keyword>
<dbReference type="AlphaFoldDB" id="A0A1I7I7F0"/>
<dbReference type="RefSeq" id="WP_093025988.1">
    <property type="nucleotide sequence ID" value="NZ_FPBK01000013.1"/>
</dbReference>
<keyword evidence="1" id="KW-0812">Transmembrane</keyword>
<name>A0A1I7I7F0_9FLAO</name>
<sequence>MKAVRLIILIFAFVSLVLGLVWQSDETFRMKISEQYYVMPTNAIFYAVAVGAAFLFLLMTLKDLFRKK</sequence>
<reference evidence="2 3" key="1">
    <citation type="submission" date="2016-10" db="EMBL/GenBank/DDBJ databases">
        <authorList>
            <person name="de Groot N.N."/>
        </authorList>
    </citation>
    <scope>NUCLEOTIDE SEQUENCE [LARGE SCALE GENOMIC DNA]</scope>
    <source>
        <strain evidence="2 3">CGMCC 1.12333</strain>
    </source>
</reference>
<keyword evidence="3" id="KW-1185">Reference proteome</keyword>
<proteinExistence type="predicted"/>
<evidence type="ECO:0000256" key="1">
    <source>
        <dbReference type="SAM" id="Phobius"/>
    </source>
</evidence>
<evidence type="ECO:0000313" key="2">
    <source>
        <dbReference type="EMBL" id="SFU68696.1"/>
    </source>
</evidence>
<gene>
    <name evidence="2" type="ORF">SAMN05216480_11360</name>
</gene>
<dbReference type="Proteomes" id="UP000199138">
    <property type="component" value="Unassembled WGS sequence"/>
</dbReference>
<feature type="transmembrane region" description="Helical" evidence="1">
    <location>
        <begin position="43"/>
        <end position="61"/>
    </location>
</feature>
<protein>
    <submittedName>
        <fullName evidence="2">Uncharacterized protein</fullName>
    </submittedName>
</protein>
<organism evidence="2 3">
    <name type="scientific">Pustulibacterium marinum</name>
    <dbReference type="NCBI Taxonomy" id="1224947"/>
    <lineage>
        <taxon>Bacteria</taxon>
        <taxon>Pseudomonadati</taxon>
        <taxon>Bacteroidota</taxon>
        <taxon>Flavobacteriia</taxon>
        <taxon>Flavobacteriales</taxon>
        <taxon>Flavobacteriaceae</taxon>
        <taxon>Pustulibacterium</taxon>
    </lineage>
</organism>
<evidence type="ECO:0000313" key="3">
    <source>
        <dbReference type="Proteomes" id="UP000199138"/>
    </source>
</evidence>
<dbReference type="STRING" id="1224947.SAMN05216480_11360"/>